<evidence type="ECO:0008006" key="3">
    <source>
        <dbReference type="Google" id="ProtNLM"/>
    </source>
</evidence>
<dbReference type="GO" id="GO:0006508">
    <property type="term" value="P:proteolysis"/>
    <property type="evidence" value="ECO:0007669"/>
    <property type="project" value="TreeGrafter"/>
</dbReference>
<evidence type="ECO:0000313" key="2">
    <source>
        <dbReference type="Proteomes" id="UP000775213"/>
    </source>
</evidence>
<comment type="caution">
    <text evidence="1">The sequence shown here is derived from an EMBL/GenBank/DDBJ whole genome shotgun (WGS) entry which is preliminary data.</text>
</comment>
<dbReference type="EMBL" id="JAGFBR010000006">
    <property type="protein sequence ID" value="KAH0464802.1"/>
    <property type="molecule type" value="Genomic_DNA"/>
</dbReference>
<dbReference type="Proteomes" id="UP000775213">
    <property type="component" value="Unassembled WGS sequence"/>
</dbReference>
<reference evidence="1 2" key="1">
    <citation type="journal article" date="2021" name="Hortic Res">
        <title>Chromosome-scale assembly of the Dendrobium chrysotoxum genome enhances the understanding of orchid evolution.</title>
        <authorList>
            <person name="Zhang Y."/>
            <person name="Zhang G.Q."/>
            <person name="Zhang D."/>
            <person name="Liu X.D."/>
            <person name="Xu X.Y."/>
            <person name="Sun W.H."/>
            <person name="Yu X."/>
            <person name="Zhu X."/>
            <person name="Wang Z.W."/>
            <person name="Zhao X."/>
            <person name="Zhong W.Y."/>
            <person name="Chen H."/>
            <person name="Yin W.L."/>
            <person name="Huang T."/>
            <person name="Niu S.C."/>
            <person name="Liu Z.J."/>
        </authorList>
    </citation>
    <scope>NUCLEOTIDE SEQUENCE [LARGE SCALE GENOMIC DNA]</scope>
    <source>
        <strain evidence="1">Lindl</strain>
    </source>
</reference>
<accession>A0AAV7H743</accession>
<keyword evidence="2" id="KW-1185">Reference proteome</keyword>
<dbReference type="GO" id="GO:0004252">
    <property type="term" value="F:serine-type endopeptidase activity"/>
    <property type="evidence" value="ECO:0007669"/>
    <property type="project" value="TreeGrafter"/>
</dbReference>
<evidence type="ECO:0000313" key="1">
    <source>
        <dbReference type="EMBL" id="KAH0464802.1"/>
    </source>
</evidence>
<protein>
    <recommendedName>
        <fullName evidence="3">Protease Do-like 14</fullName>
    </recommendedName>
</protein>
<name>A0AAV7H743_DENCH</name>
<sequence length="267" mass="29984">MNLRRAVTPFSLGLFKYKGTWGCTSGSLCRFEPYRFSESSKKEEDKASIIYRRFGPRSDSFIKFPTGNVCPAVVVVSPEKEPGGSGIIIDSNGTVLTLARNIFSLDSRSKINVSLHDRRTFSGTILEVNEDYDLALLKIQSEIPLPTIMFGSLGNYKRRELISIERLFRKKAYPRTSNQNEVDEEDNWMLSGEEFIPRLLYEKFYLGNCGGPIVTLDGELVGISTEIRLLISLHNHGSYGTIDAMGIEEALCSVGYTEKMIRGIINK</sequence>
<dbReference type="InterPro" id="IPR043504">
    <property type="entry name" value="Peptidase_S1_PA_chymotrypsin"/>
</dbReference>
<dbReference type="SUPFAM" id="SSF50494">
    <property type="entry name" value="Trypsin-like serine proteases"/>
    <property type="match status" value="1"/>
</dbReference>
<dbReference type="Pfam" id="PF13365">
    <property type="entry name" value="Trypsin_2"/>
    <property type="match status" value="1"/>
</dbReference>
<dbReference type="AlphaFoldDB" id="A0AAV7H743"/>
<proteinExistence type="predicted"/>
<dbReference type="Gene3D" id="2.40.10.10">
    <property type="entry name" value="Trypsin-like serine proteases"/>
    <property type="match status" value="1"/>
</dbReference>
<dbReference type="InterPro" id="IPR009003">
    <property type="entry name" value="Peptidase_S1_PA"/>
</dbReference>
<gene>
    <name evidence="1" type="ORF">IEQ34_004905</name>
</gene>
<organism evidence="1 2">
    <name type="scientific">Dendrobium chrysotoxum</name>
    <name type="common">Orchid</name>
    <dbReference type="NCBI Taxonomy" id="161865"/>
    <lineage>
        <taxon>Eukaryota</taxon>
        <taxon>Viridiplantae</taxon>
        <taxon>Streptophyta</taxon>
        <taxon>Embryophyta</taxon>
        <taxon>Tracheophyta</taxon>
        <taxon>Spermatophyta</taxon>
        <taxon>Magnoliopsida</taxon>
        <taxon>Liliopsida</taxon>
        <taxon>Asparagales</taxon>
        <taxon>Orchidaceae</taxon>
        <taxon>Epidendroideae</taxon>
        <taxon>Malaxideae</taxon>
        <taxon>Dendrobiinae</taxon>
        <taxon>Dendrobium</taxon>
    </lineage>
</organism>
<dbReference type="PANTHER" id="PTHR22939:SF125">
    <property type="entry name" value="PROTEASE DO-LIKE 14-RELATED"/>
    <property type="match status" value="1"/>
</dbReference>
<dbReference type="PANTHER" id="PTHR22939">
    <property type="entry name" value="SERINE PROTEASE FAMILY S1C HTRA-RELATED"/>
    <property type="match status" value="1"/>
</dbReference>